<evidence type="ECO:0000313" key="2">
    <source>
        <dbReference type="Proteomes" id="UP001235513"/>
    </source>
</evidence>
<organism evidence="1 2">
    <name type="scientific">Chryseobacterium lathyri</name>
    <dbReference type="NCBI Taxonomy" id="395933"/>
    <lineage>
        <taxon>Bacteria</taxon>
        <taxon>Pseudomonadati</taxon>
        <taxon>Bacteroidota</taxon>
        <taxon>Flavobacteriia</taxon>
        <taxon>Flavobacteriales</taxon>
        <taxon>Weeksellaceae</taxon>
        <taxon>Chryseobacterium group</taxon>
        <taxon>Chryseobacterium</taxon>
    </lineage>
</organism>
<accession>A0ABT9SP18</accession>
<keyword evidence="2" id="KW-1185">Reference proteome</keyword>
<dbReference type="Proteomes" id="UP001235513">
    <property type="component" value="Unassembled WGS sequence"/>
</dbReference>
<name>A0ABT9SP18_9FLAO</name>
<sequence>MHTAKKVINQKVKGSKIADKKEGAKAKAKLEQSQVSFGMYFSK</sequence>
<gene>
    <name evidence="1" type="ORF">J2T04_002435</name>
</gene>
<dbReference type="RefSeq" id="WP_306843886.1">
    <property type="nucleotide sequence ID" value="NZ_JAUSRL010000003.1"/>
</dbReference>
<dbReference type="EMBL" id="JAUSRL010000003">
    <property type="protein sequence ID" value="MDP9960551.1"/>
    <property type="molecule type" value="Genomic_DNA"/>
</dbReference>
<reference evidence="1 2" key="1">
    <citation type="submission" date="2023-07" db="EMBL/GenBank/DDBJ databases">
        <title>Sorghum-associated microbial communities from plants grown in Nebraska, USA.</title>
        <authorList>
            <person name="Schachtman D."/>
        </authorList>
    </citation>
    <scope>NUCLEOTIDE SEQUENCE [LARGE SCALE GENOMIC DNA]</scope>
    <source>
        <strain evidence="1 2">CC351</strain>
    </source>
</reference>
<protein>
    <submittedName>
        <fullName evidence="1">Uncharacterized protein</fullName>
    </submittedName>
</protein>
<comment type="caution">
    <text evidence="1">The sequence shown here is derived from an EMBL/GenBank/DDBJ whole genome shotgun (WGS) entry which is preliminary data.</text>
</comment>
<evidence type="ECO:0000313" key="1">
    <source>
        <dbReference type="EMBL" id="MDP9960551.1"/>
    </source>
</evidence>
<proteinExistence type="predicted"/>